<feature type="transmembrane region" description="Helical" evidence="8">
    <location>
        <begin position="266"/>
        <end position="286"/>
    </location>
</feature>
<evidence type="ECO:0000256" key="1">
    <source>
        <dbReference type="ARBA" id="ARBA00004651"/>
    </source>
</evidence>
<keyword evidence="7 8" id="KW-0472">Membrane</keyword>
<feature type="transmembrane region" description="Helical" evidence="8">
    <location>
        <begin position="239"/>
        <end position="260"/>
    </location>
</feature>
<sequence>MVFRKRSERGDRRGEAVRPVVSATADETVAPGMRIAAAWSWRVLVVAAVVALFCYLFVALHIVAIPFMVAVVLSALLVPFSNFLQRHRWPKWLAVVVCLVAVIVVVGGLVTLIVLQVRSGFPDLQKQTMQRIGDLRAFLAQDPFDLSAKDIDGYVQDAWAAIQKDSSGVLSGALSIGSTFGHVLAGLLITLFSTVFILIDGRGIFAWIVRLFPKRARVAVRGAGEAGWSTLTSFVRVQIFVAFIDAVGIGLGAWILGLVFGGFPLVLPIAIAVFLGSFIPVVGAVLTGVLAVFVALVYLGPLPAVIMLAIVILVQQIEGHVLQPFVMGTAVKVHPVAVVLSVAAAGFIAGIPGAFFAVPIVAVLNVMIGYIARGEWRIDPHPDESDVTEPTRGPHGVVQ</sequence>
<keyword evidence="6 8" id="KW-1133">Transmembrane helix</keyword>
<feature type="transmembrane region" description="Helical" evidence="8">
    <location>
        <begin position="39"/>
        <end position="58"/>
    </location>
</feature>
<evidence type="ECO:0000256" key="4">
    <source>
        <dbReference type="ARBA" id="ARBA00022475"/>
    </source>
</evidence>
<keyword evidence="4" id="KW-1003">Cell membrane</keyword>
<evidence type="ECO:0000256" key="7">
    <source>
        <dbReference type="ARBA" id="ARBA00023136"/>
    </source>
</evidence>
<evidence type="ECO:0000256" key="6">
    <source>
        <dbReference type="ARBA" id="ARBA00022989"/>
    </source>
</evidence>
<gene>
    <name evidence="9" type="ORF">GCM10025881_30480</name>
</gene>
<feature type="transmembrane region" description="Helical" evidence="8">
    <location>
        <begin position="183"/>
        <end position="209"/>
    </location>
</feature>
<keyword evidence="10" id="KW-1185">Reference proteome</keyword>
<keyword evidence="5 8" id="KW-0812">Transmembrane</keyword>
<evidence type="ECO:0000256" key="3">
    <source>
        <dbReference type="ARBA" id="ARBA00022448"/>
    </source>
</evidence>
<feature type="transmembrane region" description="Helical" evidence="8">
    <location>
        <begin position="337"/>
        <end position="368"/>
    </location>
</feature>
<protein>
    <submittedName>
        <fullName evidence="9">AI-2E family transporter</fullName>
    </submittedName>
</protein>
<comment type="subcellular location">
    <subcellularLocation>
        <location evidence="1">Cell membrane</location>
        <topology evidence="1">Multi-pass membrane protein</topology>
    </subcellularLocation>
</comment>
<comment type="similarity">
    <text evidence="2">Belongs to the autoinducer-2 exporter (AI-2E) (TC 2.A.86) family.</text>
</comment>
<evidence type="ECO:0000256" key="5">
    <source>
        <dbReference type="ARBA" id="ARBA00022692"/>
    </source>
</evidence>
<accession>A0ABQ6K760</accession>
<proteinExistence type="inferred from homology"/>
<name>A0ABQ6K760_9MICO</name>
<evidence type="ECO:0000313" key="9">
    <source>
        <dbReference type="EMBL" id="GMA96224.1"/>
    </source>
</evidence>
<organism evidence="9 10">
    <name type="scientific">Pseudolysinimonas kribbensis</name>
    <dbReference type="NCBI Taxonomy" id="433641"/>
    <lineage>
        <taxon>Bacteria</taxon>
        <taxon>Bacillati</taxon>
        <taxon>Actinomycetota</taxon>
        <taxon>Actinomycetes</taxon>
        <taxon>Micrococcales</taxon>
        <taxon>Microbacteriaceae</taxon>
        <taxon>Pseudolysinimonas</taxon>
    </lineage>
</organism>
<dbReference type="PANTHER" id="PTHR21716">
    <property type="entry name" value="TRANSMEMBRANE PROTEIN"/>
    <property type="match status" value="1"/>
</dbReference>
<evidence type="ECO:0000313" key="10">
    <source>
        <dbReference type="Proteomes" id="UP001157034"/>
    </source>
</evidence>
<dbReference type="Proteomes" id="UP001157034">
    <property type="component" value="Unassembled WGS sequence"/>
</dbReference>
<feature type="transmembrane region" description="Helical" evidence="8">
    <location>
        <begin position="293"/>
        <end position="317"/>
    </location>
</feature>
<dbReference type="PANTHER" id="PTHR21716:SF53">
    <property type="entry name" value="PERMEASE PERM-RELATED"/>
    <property type="match status" value="1"/>
</dbReference>
<comment type="caution">
    <text evidence="9">The sequence shown here is derived from an EMBL/GenBank/DDBJ whole genome shotgun (WGS) entry which is preliminary data.</text>
</comment>
<dbReference type="Pfam" id="PF01594">
    <property type="entry name" value="AI-2E_transport"/>
    <property type="match status" value="1"/>
</dbReference>
<dbReference type="EMBL" id="BSVB01000001">
    <property type="protein sequence ID" value="GMA96224.1"/>
    <property type="molecule type" value="Genomic_DNA"/>
</dbReference>
<feature type="transmembrane region" description="Helical" evidence="8">
    <location>
        <begin position="64"/>
        <end position="80"/>
    </location>
</feature>
<dbReference type="InterPro" id="IPR002549">
    <property type="entry name" value="AI-2E-like"/>
</dbReference>
<keyword evidence="3" id="KW-0813">Transport</keyword>
<evidence type="ECO:0000256" key="8">
    <source>
        <dbReference type="SAM" id="Phobius"/>
    </source>
</evidence>
<feature type="transmembrane region" description="Helical" evidence="8">
    <location>
        <begin position="92"/>
        <end position="115"/>
    </location>
</feature>
<dbReference type="RefSeq" id="WP_284254847.1">
    <property type="nucleotide sequence ID" value="NZ_BAAAQO010000004.1"/>
</dbReference>
<reference evidence="10" key="1">
    <citation type="journal article" date="2019" name="Int. J. Syst. Evol. Microbiol.">
        <title>The Global Catalogue of Microorganisms (GCM) 10K type strain sequencing project: providing services to taxonomists for standard genome sequencing and annotation.</title>
        <authorList>
            <consortium name="The Broad Institute Genomics Platform"/>
            <consortium name="The Broad Institute Genome Sequencing Center for Infectious Disease"/>
            <person name="Wu L."/>
            <person name="Ma J."/>
        </authorList>
    </citation>
    <scope>NUCLEOTIDE SEQUENCE [LARGE SCALE GENOMIC DNA]</scope>
    <source>
        <strain evidence="10">NBRC 108894</strain>
    </source>
</reference>
<evidence type="ECO:0000256" key="2">
    <source>
        <dbReference type="ARBA" id="ARBA00009773"/>
    </source>
</evidence>